<organism evidence="1">
    <name type="scientific">marine sediment metagenome</name>
    <dbReference type="NCBI Taxonomy" id="412755"/>
    <lineage>
        <taxon>unclassified sequences</taxon>
        <taxon>metagenomes</taxon>
        <taxon>ecological metagenomes</taxon>
    </lineage>
</organism>
<reference evidence="1" key="1">
    <citation type="journal article" date="2015" name="Nature">
        <title>Complex archaea that bridge the gap between prokaryotes and eukaryotes.</title>
        <authorList>
            <person name="Spang A."/>
            <person name="Saw J.H."/>
            <person name="Jorgensen S.L."/>
            <person name="Zaremba-Niedzwiedzka K."/>
            <person name="Martijn J."/>
            <person name="Lind A.E."/>
            <person name="van Eijk R."/>
            <person name="Schleper C."/>
            <person name="Guy L."/>
            <person name="Ettema T.J."/>
        </authorList>
    </citation>
    <scope>NUCLEOTIDE SEQUENCE</scope>
</reference>
<evidence type="ECO:0000313" key="1">
    <source>
        <dbReference type="EMBL" id="KKL22214.1"/>
    </source>
</evidence>
<dbReference type="AlphaFoldDB" id="A0A0F9BK08"/>
<gene>
    <name evidence="1" type="ORF">LCGC14_2437660</name>
</gene>
<proteinExistence type="predicted"/>
<name>A0A0F9BK08_9ZZZZ</name>
<sequence>MSKGPTEYKYERCAGCDYLKYTLGMCDLHAWCQHPSFNEETIIGSYPRGADRGVPVPKWCPEKTAKGEPK</sequence>
<dbReference type="EMBL" id="LAZR01037434">
    <property type="protein sequence ID" value="KKL22214.1"/>
    <property type="molecule type" value="Genomic_DNA"/>
</dbReference>
<accession>A0A0F9BK08</accession>
<comment type="caution">
    <text evidence="1">The sequence shown here is derived from an EMBL/GenBank/DDBJ whole genome shotgun (WGS) entry which is preliminary data.</text>
</comment>
<protein>
    <submittedName>
        <fullName evidence="1">Uncharacterized protein</fullName>
    </submittedName>
</protein>